<comment type="caution">
    <text evidence="11">The sequence shown here is derived from an EMBL/GenBank/DDBJ whole genome shotgun (WGS) entry which is preliminary data.</text>
</comment>
<evidence type="ECO:0000259" key="10">
    <source>
        <dbReference type="PROSITE" id="PS50929"/>
    </source>
</evidence>
<keyword evidence="12" id="KW-1185">Reference proteome</keyword>
<protein>
    <submittedName>
        <fullName evidence="11">ABC transporter ATP-binding protein</fullName>
    </submittedName>
</protein>
<reference evidence="11 12" key="2">
    <citation type="submission" date="2018-03" db="EMBL/GenBank/DDBJ databases">
        <authorList>
            <person name="Keele B.F."/>
        </authorList>
    </citation>
    <scope>NUCLEOTIDE SEQUENCE [LARGE SCALE GENOMIC DNA]</scope>
    <source>
        <strain evidence="11 12">CCALA 016</strain>
    </source>
</reference>
<dbReference type="CDD" id="cd03223">
    <property type="entry name" value="ABCD_peroxisomal_ALDP"/>
    <property type="match status" value="1"/>
</dbReference>
<accession>A0A2T1LU99</accession>
<dbReference type="SMART" id="SM00382">
    <property type="entry name" value="AAA"/>
    <property type="match status" value="1"/>
</dbReference>
<dbReference type="Proteomes" id="UP000239001">
    <property type="component" value="Unassembled WGS sequence"/>
</dbReference>
<dbReference type="Gene3D" id="3.40.50.300">
    <property type="entry name" value="P-loop containing nucleotide triphosphate hydrolases"/>
    <property type="match status" value="1"/>
</dbReference>
<evidence type="ECO:0000313" key="11">
    <source>
        <dbReference type="EMBL" id="PSF35028.1"/>
    </source>
</evidence>
<dbReference type="PROSITE" id="PS50893">
    <property type="entry name" value="ABC_TRANSPORTER_2"/>
    <property type="match status" value="1"/>
</dbReference>
<keyword evidence="3 8" id="KW-0812">Transmembrane</keyword>
<evidence type="ECO:0000256" key="2">
    <source>
        <dbReference type="ARBA" id="ARBA00022448"/>
    </source>
</evidence>
<dbReference type="Pfam" id="PF00005">
    <property type="entry name" value="ABC_tran"/>
    <property type="match status" value="1"/>
</dbReference>
<dbReference type="Gene3D" id="1.20.1560.10">
    <property type="entry name" value="ABC transporter type 1, transmembrane domain"/>
    <property type="match status" value="1"/>
</dbReference>
<reference evidence="11 12" key="1">
    <citation type="submission" date="2018-03" db="EMBL/GenBank/DDBJ databases">
        <title>The ancient ancestry and fast evolution of plastids.</title>
        <authorList>
            <person name="Moore K.R."/>
            <person name="Magnabosco C."/>
            <person name="Momper L."/>
            <person name="Gold D.A."/>
            <person name="Bosak T."/>
            <person name="Fournier G.P."/>
        </authorList>
    </citation>
    <scope>NUCLEOTIDE SEQUENCE [LARGE SCALE GENOMIC DNA]</scope>
    <source>
        <strain evidence="11 12">CCALA 016</strain>
    </source>
</reference>
<sequence length="564" mass="64475">MKQFEPQLWQKYWKISKIYWFSSEKWQAIGLFILLIFLSLISTVLLLLLSIFLGEVTSALTAQDSERFMQAVFVFLGMIVIGVPLLSYKIYLQASLGLYWRRWLTDYFITSYLSGQSFYQMSFRKEIDNPDQRIAEDVKTFTQQSLNFVIILLDAVLQLIGFTGLLWSISKLLMIFLIIYAVVGTVLTMIVFGRIFISINLEQLKREADFRFGLVRIRENAEAIAFYQGQGQEQEQIQQRFFRVFQNFNHLIRWQLNLNLFQNGYQYITFILPGLILAPRILSGELEIGEFSKAGVAFRSILIALALLITQFDELSAFAAGITRLDTMSRFITEPDLNNTRIEIIEDSHLALKDLTLQTPDYQTILVKDLSVAIVSGQGLLIIGASGVGKSSLLRALAGLWTSGTGIIERPSREQMLFLPQRPYMILGSLRQQLLYPSSEKKLSDEQILKVLQQVNLADLVTRFGGLEAVIDWTNVLSLGEQQRLAFARLFINQPKYAILDESTSALDAKNEALLYQHLQETSITYISVGHRSSLFMYHQQVLELTGNGEWKLSSVVEHTRDKN</sequence>
<evidence type="ECO:0000256" key="7">
    <source>
        <dbReference type="ARBA" id="ARBA00023136"/>
    </source>
</evidence>
<evidence type="ECO:0000256" key="3">
    <source>
        <dbReference type="ARBA" id="ARBA00022692"/>
    </source>
</evidence>
<dbReference type="PROSITE" id="PS00211">
    <property type="entry name" value="ABC_TRANSPORTER_1"/>
    <property type="match status" value="1"/>
</dbReference>
<dbReference type="OrthoDB" id="9810134at2"/>
<dbReference type="PANTHER" id="PTHR11384">
    <property type="entry name" value="ATP-BINDING CASSETTE, SUB-FAMILY D MEMBER"/>
    <property type="match status" value="1"/>
</dbReference>
<dbReference type="InterPro" id="IPR003593">
    <property type="entry name" value="AAA+_ATPase"/>
</dbReference>
<keyword evidence="6 8" id="KW-1133">Transmembrane helix</keyword>
<dbReference type="EMBL" id="PXOH01000023">
    <property type="protein sequence ID" value="PSF35028.1"/>
    <property type="molecule type" value="Genomic_DNA"/>
</dbReference>
<name>A0A2T1LU99_9CHRO</name>
<feature type="transmembrane region" description="Helical" evidence="8">
    <location>
        <begin position="302"/>
        <end position="322"/>
    </location>
</feature>
<evidence type="ECO:0000313" key="12">
    <source>
        <dbReference type="Proteomes" id="UP000239001"/>
    </source>
</evidence>
<feature type="transmembrane region" description="Helical" evidence="8">
    <location>
        <begin position="72"/>
        <end position="92"/>
    </location>
</feature>
<feature type="domain" description="ABC transmembrane type-1" evidence="10">
    <location>
        <begin position="33"/>
        <end position="317"/>
    </location>
</feature>
<dbReference type="InterPro" id="IPR036640">
    <property type="entry name" value="ABC1_TM_sf"/>
</dbReference>
<dbReference type="SUPFAM" id="SSF90123">
    <property type="entry name" value="ABC transporter transmembrane region"/>
    <property type="match status" value="1"/>
</dbReference>
<dbReference type="InterPro" id="IPR003439">
    <property type="entry name" value="ABC_transporter-like_ATP-bd"/>
</dbReference>
<keyword evidence="7 8" id="KW-0472">Membrane</keyword>
<feature type="transmembrane region" description="Helical" evidence="8">
    <location>
        <begin position="173"/>
        <end position="197"/>
    </location>
</feature>
<dbReference type="GO" id="GO:0140359">
    <property type="term" value="F:ABC-type transporter activity"/>
    <property type="evidence" value="ECO:0007669"/>
    <property type="project" value="InterPro"/>
</dbReference>
<keyword evidence="2" id="KW-0813">Transport</keyword>
<gene>
    <name evidence="11" type="ORF">C7H19_17960</name>
</gene>
<dbReference type="AlphaFoldDB" id="A0A2T1LU99"/>
<dbReference type="SUPFAM" id="SSF52540">
    <property type="entry name" value="P-loop containing nucleoside triphosphate hydrolases"/>
    <property type="match status" value="1"/>
</dbReference>
<evidence type="ECO:0000256" key="1">
    <source>
        <dbReference type="ARBA" id="ARBA00004651"/>
    </source>
</evidence>
<evidence type="ECO:0000259" key="9">
    <source>
        <dbReference type="PROSITE" id="PS50893"/>
    </source>
</evidence>
<dbReference type="InterPro" id="IPR011527">
    <property type="entry name" value="ABC1_TM_dom"/>
</dbReference>
<dbReference type="Pfam" id="PF06472">
    <property type="entry name" value="ABC_membrane_2"/>
    <property type="match status" value="1"/>
</dbReference>
<dbReference type="InterPro" id="IPR017871">
    <property type="entry name" value="ABC_transporter-like_CS"/>
</dbReference>
<evidence type="ECO:0000256" key="6">
    <source>
        <dbReference type="ARBA" id="ARBA00022989"/>
    </source>
</evidence>
<keyword evidence="5 11" id="KW-0067">ATP-binding</keyword>
<feature type="transmembrane region" description="Helical" evidence="8">
    <location>
        <begin position="146"/>
        <end position="167"/>
    </location>
</feature>
<dbReference type="GO" id="GO:0005886">
    <property type="term" value="C:plasma membrane"/>
    <property type="evidence" value="ECO:0007669"/>
    <property type="project" value="UniProtKB-SubCell"/>
</dbReference>
<dbReference type="GO" id="GO:0016887">
    <property type="term" value="F:ATP hydrolysis activity"/>
    <property type="evidence" value="ECO:0007669"/>
    <property type="project" value="InterPro"/>
</dbReference>
<feature type="domain" description="ABC transporter" evidence="9">
    <location>
        <begin position="350"/>
        <end position="564"/>
    </location>
</feature>
<dbReference type="PROSITE" id="PS50929">
    <property type="entry name" value="ABC_TM1F"/>
    <property type="match status" value="1"/>
</dbReference>
<evidence type="ECO:0000256" key="4">
    <source>
        <dbReference type="ARBA" id="ARBA00022741"/>
    </source>
</evidence>
<comment type="subcellular location">
    <subcellularLocation>
        <location evidence="1">Cell membrane</location>
        <topology evidence="1">Multi-pass membrane protein</topology>
    </subcellularLocation>
</comment>
<keyword evidence="4" id="KW-0547">Nucleotide-binding</keyword>
<proteinExistence type="predicted"/>
<feature type="transmembrane region" description="Helical" evidence="8">
    <location>
        <begin position="28"/>
        <end position="52"/>
    </location>
</feature>
<dbReference type="InterPro" id="IPR050835">
    <property type="entry name" value="ABC_transporter_sub-D"/>
</dbReference>
<evidence type="ECO:0000256" key="8">
    <source>
        <dbReference type="SAM" id="Phobius"/>
    </source>
</evidence>
<evidence type="ECO:0000256" key="5">
    <source>
        <dbReference type="ARBA" id="ARBA00022840"/>
    </source>
</evidence>
<organism evidence="11 12">
    <name type="scientific">Aphanothece hegewaldii CCALA 016</name>
    <dbReference type="NCBI Taxonomy" id="2107694"/>
    <lineage>
        <taxon>Bacteria</taxon>
        <taxon>Bacillati</taxon>
        <taxon>Cyanobacteriota</taxon>
        <taxon>Cyanophyceae</taxon>
        <taxon>Oscillatoriophycideae</taxon>
        <taxon>Chroococcales</taxon>
        <taxon>Aphanothecaceae</taxon>
        <taxon>Aphanothece</taxon>
    </lineage>
</organism>
<dbReference type="RefSeq" id="WP_106458298.1">
    <property type="nucleotide sequence ID" value="NZ_PXOH01000023.1"/>
</dbReference>
<dbReference type="InterPro" id="IPR027417">
    <property type="entry name" value="P-loop_NTPase"/>
</dbReference>
<dbReference type="PANTHER" id="PTHR11384:SF59">
    <property type="entry name" value="LYSOSOMAL COBALAMIN TRANSPORTER ABCD4"/>
    <property type="match status" value="1"/>
</dbReference>
<dbReference type="GO" id="GO:0005524">
    <property type="term" value="F:ATP binding"/>
    <property type="evidence" value="ECO:0007669"/>
    <property type="project" value="UniProtKB-KW"/>
</dbReference>